<proteinExistence type="predicted"/>
<name>A0AAF3EIR8_9BILA</name>
<organism evidence="2 3">
    <name type="scientific">Mesorhabditis belari</name>
    <dbReference type="NCBI Taxonomy" id="2138241"/>
    <lineage>
        <taxon>Eukaryota</taxon>
        <taxon>Metazoa</taxon>
        <taxon>Ecdysozoa</taxon>
        <taxon>Nematoda</taxon>
        <taxon>Chromadorea</taxon>
        <taxon>Rhabditida</taxon>
        <taxon>Rhabditina</taxon>
        <taxon>Rhabditomorpha</taxon>
        <taxon>Rhabditoidea</taxon>
        <taxon>Rhabditidae</taxon>
        <taxon>Mesorhabditinae</taxon>
        <taxon>Mesorhabditis</taxon>
    </lineage>
</organism>
<accession>A0AAF3EIR8</accession>
<keyword evidence="2" id="KW-1185">Reference proteome</keyword>
<evidence type="ECO:0000313" key="2">
    <source>
        <dbReference type="Proteomes" id="UP000887575"/>
    </source>
</evidence>
<dbReference type="Proteomes" id="UP000887575">
    <property type="component" value="Unassembled WGS sequence"/>
</dbReference>
<keyword evidence="1" id="KW-0812">Transmembrane</keyword>
<evidence type="ECO:0000313" key="3">
    <source>
        <dbReference type="WBParaSite" id="MBELARI_LOCUS13837"/>
    </source>
</evidence>
<sequence length="66" mass="7377">MNNAVNGTETFISDSVTFVYSFVLMIMSLTTIFALCGCFMRPLYRRIHRHVFSGRTLPSSPGGTLL</sequence>
<reference evidence="3" key="1">
    <citation type="submission" date="2024-02" db="UniProtKB">
        <authorList>
            <consortium name="WormBaseParasite"/>
        </authorList>
    </citation>
    <scope>IDENTIFICATION</scope>
</reference>
<evidence type="ECO:0000256" key="1">
    <source>
        <dbReference type="SAM" id="Phobius"/>
    </source>
</evidence>
<feature type="transmembrane region" description="Helical" evidence="1">
    <location>
        <begin position="18"/>
        <end position="40"/>
    </location>
</feature>
<keyword evidence="1" id="KW-0472">Membrane</keyword>
<dbReference type="AlphaFoldDB" id="A0AAF3EIR8"/>
<dbReference type="WBParaSite" id="MBELARI_LOCUS13837">
    <property type="protein sequence ID" value="MBELARI_LOCUS13837"/>
    <property type="gene ID" value="MBELARI_LOCUS13837"/>
</dbReference>
<keyword evidence="1" id="KW-1133">Transmembrane helix</keyword>
<protein>
    <submittedName>
        <fullName evidence="3">Uncharacterized protein</fullName>
    </submittedName>
</protein>